<dbReference type="AlphaFoldDB" id="A0A0S4KRL4"/>
<sequence>MPFFYAGTRLFIAVMIALTSLEEASWGQIRPSLDPDLASYFYPDDREPISGKLTISGSNTMSPLMQAWVDGLREKHPNLKVTLSGQGSKTGLEALLEHRTEVAALSHRMTAAELSEFVKEYGYEPTEVPVAIDALAVFVHRTNPIAGLSFEELDAIFCQERRRGALDPIDTWGAVGLDGEWFSAPVHLYGRNAQSGTSAFFREEVCQGGPLSSRLTEEPGSASVILEMESDRHGIGFSSIGYRTSYVKPVPIATVKGGRYVEPTFASAADGSYPLRRNLYLYIAKPPKSSPSPAVVELIRFALSRQGQKLALDLGYYPLSSQEIGRTLAKWSRSVSSAQTGSSNQSPPQPGS</sequence>
<dbReference type="RefSeq" id="WP_062484646.1">
    <property type="nucleotide sequence ID" value="NZ_LN885086.1"/>
</dbReference>
<evidence type="ECO:0000313" key="4">
    <source>
        <dbReference type="Proteomes" id="UP000066284"/>
    </source>
</evidence>
<dbReference type="InterPro" id="IPR024370">
    <property type="entry name" value="PBP_domain"/>
</dbReference>
<dbReference type="Pfam" id="PF12849">
    <property type="entry name" value="PBP_like_2"/>
    <property type="match status" value="1"/>
</dbReference>
<keyword evidence="4" id="KW-1185">Reference proteome</keyword>
<dbReference type="Gene3D" id="3.40.190.10">
    <property type="entry name" value="Periplasmic binding protein-like II"/>
    <property type="match status" value="2"/>
</dbReference>
<dbReference type="CDD" id="cd13653">
    <property type="entry name" value="PBP2_phosphate_like_1"/>
    <property type="match status" value="1"/>
</dbReference>
<accession>A0A0S4KRL4</accession>
<protein>
    <submittedName>
        <fullName evidence="3">Strongly similar to phosphate binding protein of ABC-type phosphate transport system</fullName>
    </submittedName>
</protein>
<evidence type="ECO:0000313" key="3">
    <source>
        <dbReference type="EMBL" id="CUQ66661.1"/>
    </source>
</evidence>
<name>A0A0S4KRL4_9BACT</name>
<dbReference type="KEGG" id="nio:NITINOP_1686"/>
<dbReference type="OrthoDB" id="9790048at2"/>
<evidence type="ECO:0000259" key="2">
    <source>
        <dbReference type="Pfam" id="PF12849"/>
    </source>
</evidence>
<dbReference type="Proteomes" id="UP000066284">
    <property type="component" value="Chromosome 1"/>
</dbReference>
<gene>
    <name evidence="3" type="primary">PstS</name>
    <name evidence="3" type="ORF">NITINOP_1686</name>
</gene>
<dbReference type="STRING" id="1715989.NITINOP_1686"/>
<proteinExistence type="predicted"/>
<organism evidence="3 4">
    <name type="scientific">Candidatus Nitrospira inopinata</name>
    <dbReference type="NCBI Taxonomy" id="1715989"/>
    <lineage>
        <taxon>Bacteria</taxon>
        <taxon>Pseudomonadati</taxon>
        <taxon>Nitrospirota</taxon>
        <taxon>Nitrospiria</taxon>
        <taxon>Nitrospirales</taxon>
        <taxon>Nitrospiraceae</taxon>
        <taxon>Nitrospira</taxon>
    </lineage>
</organism>
<keyword evidence="1" id="KW-0732">Signal</keyword>
<dbReference type="SUPFAM" id="SSF53850">
    <property type="entry name" value="Periplasmic binding protein-like II"/>
    <property type="match status" value="1"/>
</dbReference>
<reference evidence="4" key="1">
    <citation type="submission" date="2015-09" db="EMBL/GenBank/DDBJ databases">
        <authorList>
            <person name="Daims H."/>
        </authorList>
    </citation>
    <scope>NUCLEOTIDE SEQUENCE [LARGE SCALE GENOMIC DNA]</scope>
</reference>
<feature type="domain" description="PBP" evidence="2">
    <location>
        <begin position="47"/>
        <end position="305"/>
    </location>
</feature>
<dbReference type="PANTHER" id="PTHR30570">
    <property type="entry name" value="PERIPLASMIC PHOSPHATE BINDING COMPONENT OF PHOSPHATE ABC TRANSPORTER"/>
    <property type="match status" value="1"/>
</dbReference>
<dbReference type="EMBL" id="LN885086">
    <property type="protein sequence ID" value="CUQ66661.1"/>
    <property type="molecule type" value="Genomic_DNA"/>
</dbReference>
<dbReference type="InterPro" id="IPR050811">
    <property type="entry name" value="Phosphate_ABC_transporter"/>
</dbReference>
<evidence type="ECO:0000256" key="1">
    <source>
        <dbReference type="ARBA" id="ARBA00022729"/>
    </source>
</evidence>
<dbReference type="PANTHER" id="PTHR30570:SF6">
    <property type="entry name" value="PHOSPHATE-BINDING PROTEIN PSTS"/>
    <property type="match status" value="1"/>
</dbReference>